<dbReference type="AlphaFoldDB" id="A0A4Y7RVM8"/>
<dbReference type="OrthoDB" id="9779069at2"/>
<accession>A0A4Y7RVM8</accession>
<dbReference type="InterPro" id="IPR036388">
    <property type="entry name" value="WH-like_DNA-bd_sf"/>
</dbReference>
<organism evidence="5 6">
    <name type="scientific">Pelotomaculum propionicicum</name>
    <dbReference type="NCBI Taxonomy" id="258475"/>
    <lineage>
        <taxon>Bacteria</taxon>
        <taxon>Bacillati</taxon>
        <taxon>Bacillota</taxon>
        <taxon>Clostridia</taxon>
        <taxon>Eubacteriales</taxon>
        <taxon>Desulfotomaculaceae</taxon>
        <taxon>Pelotomaculum</taxon>
    </lineage>
</organism>
<dbReference type="InterPro" id="IPR000792">
    <property type="entry name" value="Tscrpt_reg_LuxR_C"/>
</dbReference>
<keyword evidence="2" id="KW-0238">DNA-binding</keyword>
<comment type="caution">
    <text evidence="5">The sequence shown here is derived from an EMBL/GenBank/DDBJ whole genome shotgun (WGS) entry which is preliminary data.</text>
</comment>
<dbReference type="InterPro" id="IPR016032">
    <property type="entry name" value="Sig_transdc_resp-reg_C-effctor"/>
</dbReference>
<evidence type="ECO:0000313" key="5">
    <source>
        <dbReference type="EMBL" id="TEB12789.1"/>
    </source>
</evidence>
<evidence type="ECO:0000256" key="2">
    <source>
        <dbReference type="ARBA" id="ARBA00023125"/>
    </source>
</evidence>
<dbReference type="Proteomes" id="UP000297597">
    <property type="component" value="Unassembled WGS sequence"/>
</dbReference>
<protein>
    <submittedName>
        <fullName evidence="5">Transcriptional regulatory protein LiaR</fullName>
    </submittedName>
</protein>
<dbReference type="GO" id="GO:0003677">
    <property type="term" value="F:DNA binding"/>
    <property type="evidence" value="ECO:0007669"/>
    <property type="project" value="UniProtKB-KW"/>
</dbReference>
<evidence type="ECO:0000256" key="1">
    <source>
        <dbReference type="ARBA" id="ARBA00023015"/>
    </source>
</evidence>
<feature type="domain" description="HTH luxR-type" evidence="4">
    <location>
        <begin position="282"/>
        <end position="347"/>
    </location>
</feature>
<dbReference type="InterPro" id="IPR029016">
    <property type="entry name" value="GAF-like_dom_sf"/>
</dbReference>
<sequence length="355" mass="40988">MLNDKQFEAYNVLLKQIYLNRDIELLRSIVLEHLPQLVPYDSAAFFLVEPETHHFLEPCCVGLDKDKFKQYEDYYEDLDLYKKAVFSDRYIPPVDRSSDYMDYAKWAKNEHRSDFLLPQGIYHIACLQILKEGNLLGEISLHRSTGSSNFSDGEMYILKLLHDHLNNTFLGYNESSATVGLCELDSKYNIIEANIPACDILQKQLATGQSVYSYLKEICRDLVKSRRIRPITGAYYRKSLLCLRNRSYPFKTILLEGKEEKKDISFLIIIETGYTHRDISPKFAVGFELTRREIEIAALVARGNTNVEIARKLFLSENTVKTHIKKIFIKTGTGSRSELIYNLFGPPASRTKKIP</sequence>
<gene>
    <name evidence="5" type="primary">liaR</name>
    <name evidence="5" type="ORF">Pmgp_00765</name>
</gene>
<dbReference type="SUPFAM" id="SSF46894">
    <property type="entry name" value="C-terminal effector domain of the bipartite response regulators"/>
    <property type="match status" value="1"/>
</dbReference>
<keyword evidence="1" id="KW-0805">Transcription regulation</keyword>
<keyword evidence="3" id="KW-0804">Transcription</keyword>
<dbReference type="CDD" id="cd06170">
    <property type="entry name" value="LuxR_C_like"/>
    <property type="match status" value="1"/>
</dbReference>
<evidence type="ECO:0000256" key="3">
    <source>
        <dbReference type="ARBA" id="ARBA00023163"/>
    </source>
</evidence>
<name>A0A4Y7RVM8_9FIRM</name>
<proteinExistence type="predicted"/>
<keyword evidence="6" id="KW-1185">Reference proteome</keyword>
<dbReference type="GO" id="GO:0006355">
    <property type="term" value="P:regulation of DNA-templated transcription"/>
    <property type="evidence" value="ECO:0007669"/>
    <property type="project" value="InterPro"/>
</dbReference>
<dbReference type="Gene3D" id="3.30.450.40">
    <property type="match status" value="1"/>
</dbReference>
<reference evidence="5 6" key="1">
    <citation type="journal article" date="2018" name="Environ. Microbiol.">
        <title>Novel energy conservation strategies and behaviour of Pelotomaculum schinkii driving syntrophic propionate catabolism.</title>
        <authorList>
            <person name="Hidalgo-Ahumada C.A.P."/>
            <person name="Nobu M.K."/>
            <person name="Narihiro T."/>
            <person name="Tamaki H."/>
            <person name="Liu W.T."/>
            <person name="Kamagata Y."/>
            <person name="Stams A.J.M."/>
            <person name="Imachi H."/>
            <person name="Sousa D.Z."/>
        </authorList>
    </citation>
    <scope>NUCLEOTIDE SEQUENCE [LARGE SCALE GENOMIC DNA]</scope>
    <source>
        <strain evidence="5 6">MGP</strain>
    </source>
</reference>
<dbReference type="RefSeq" id="WP_134212639.1">
    <property type="nucleotide sequence ID" value="NZ_QFFZ01000005.1"/>
</dbReference>
<evidence type="ECO:0000259" key="4">
    <source>
        <dbReference type="PROSITE" id="PS50043"/>
    </source>
</evidence>
<evidence type="ECO:0000313" key="6">
    <source>
        <dbReference type="Proteomes" id="UP000297597"/>
    </source>
</evidence>
<dbReference type="SUPFAM" id="SSF55781">
    <property type="entry name" value="GAF domain-like"/>
    <property type="match status" value="1"/>
</dbReference>
<dbReference type="PROSITE" id="PS50043">
    <property type="entry name" value="HTH_LUXR_2"/>
    <property type="match status" value="1"/>
</dbReference>
<dbReference type="SMART" id="SM00421">
    <property type="entry name" value="HTH_LUXR"/>
    <property type="match status" value="1"/>
</dbReference>
<dbReference type="PANTHER" id="PTHR44688:SF16">
    <property type="entry name" value="DNA-BINDING TRANSCRIPTIONAL ACTIVATOR DEVR_DOSR"/>
    <property type="match status" value="1"/>
</dbReference>
<dbReference type="Gene3D" id="1.10.10.10">
    <property type="entry name" value="Winged helix-like DNA-binding domain superfamily/Winged helix DNA-binding domain"/>
    <property type="match status" value="1"/>
</dbReference>
<dbReference type="Pfam" id="PF00196">
    <property type="entry name" value="GerE"/>
    <property type="match status" value="1"/>
</dbReference>
<dbReference type="EMBL" id="QFFZ01000005">
    <property type="protein sequence ID" value="TEB12789.1"/>
    <property type="molecule type" value="Genomic_DNA"/>
</dbReference>
<dbReference type="PRINTS" id="PR00038">
    <property type="entry name" value="HTHLUXR"/>
</dbReference>
<dbReference type="PANTHER" id="PTHR44688">
    <property type="entry name" value="DNA-BINDING TRANSCRIPTIONAL ACTIVATOR DEVR_DOSR"/>
    <property type="match status" value="1"/>
</dbReference>